<dbReference type="Gene3D" id="2.60.120.380">
    <property type="match status" value="1"/>
</dbReference>
<comment type="similarity">
    <text evidence="1 6 7">Belongs to the peptidase S8 family.</text>
</comment>
<evidence type="ECO:0000256" key="4">
    <source>
        <dbReference type="ARBA" id="ARBA00022801"/>
    </source>
</evidence>
<dbReference type="SUPFAM" id="SSF52743">
    <property type="entry name" value="Subtilisin-like"/>
    <property type="match status" value="1"/>
</dbReference>
<dbReference type="InterPro" id="IPR015500">
    <property type="entry name" value="Peptidase_S8_subtilisin-rel"/>
</dbReference>
<evidence type="ECO:0000259" key="9">
    <source>
        <dbReference type="Pfam" id="PF13205"/>
    </source>
</evidence>
<keyword evidence="11" id="KW-1185">Reference proteome</keyword>
<evidence type="ECO:0000259" key="8">
    <source>
        <dbReference type="Pfam" id="PF00082"/>
    </source>
</evidence>
<evidence type="ECO:0000256" key="5">
    <source>
        <dbReference type="ARBA" id="ARBA00022825"/>
    </source>
</evidence>
<evidence type="ECO:0000313" key="11">
    <source>
        <dbReference type="Proteomes" id="UP000515563"/>
    </source>
</evidence>
<keyword evidence="3" id="KW-0732">Signal</keyword>
<evidence type="ECO:0000256" key="6">
    <source>
        <dbReference type="PROSITE-ProRule" id="PRU01240"/>
    </source>
</evidence>
<evidence type="ECO:0000256" key="7">
    <source>
        <dbReference type="RuleBase" id="RU003355"/>
    </source>
</evidence>
<dbReference type="InterPro" id="IPR036852">
    <property type="entry name" value="Peptidase_S8/S53_dom_sf"/>
</dbReference>
<feature type="domain" description="SbsA Ig-like" evidence="9">
    <location>
        <begin position="424"/>
        <end position="516"/>
    </location>
</feature>
<organism evidence="10 11">
    <name type="scientific">Kribbella qitaiheensis</name>
    <dbReference type="NCBI Taxonomy" id="1544730"/>
    <lineage>
        <taxon>Bacteria</taxon>
        <taxon>Bacillati</taxon>
        <taxon>Actinomycetota</taxon>
        <taxon>Actinomycetes</taxon>
        <taxon>Propionibacteriales</taxon>
        <taxon>Kribbellaceae</taxon>
        <taxon>Kribbella</taxon>
    </lineage>
</organism>
<feature type="active site" description="Charge relay system" evidence="6">
    <location>
        <position position="20"/>
    </location>
</feature>
<dbReference type="Gene3D" id="2.60.40.1220">
    <property type="match status" value="1"/>
</dbReference>
<evidence type="ECO:0000313" key="10">
    <source>
        <dbReference type="EMBL" id="QNE22711.1"/>
    </source>
</evidence>
<dbReference type="Pfam" id="PF00082">
    <property type="entry name" value="Peptidase_S8"/>
    <property type="match status" value="1"/>
</dbReference>
<name>A0A7G6X8Z6_9ACTN</name>
<gene>
    <name evidence="10" type="ORF">F1D05_01010</name>
</gene>
<reference evidence="11" key="1">
    <citation type="submission" date="2019-09" db="EMBL/GenBank/DDBJ databases">
        <title>Antimicrobial potential of Antarctic Bacteria.</title>
        <authorList>
            <person name="Benaud N."/>
            <person name="Edwards R.J."/>
            <person name="Ferrari B.C."/>
        </authorList>
    </citation>
    <scope>NUCLEOTIDE SEQUENCE [LARGE SCALE GENOMIC DNA]</scope>
    <source>
        <strain evidence="11">SPB151</strain>
    </source>
</reference>
<dbReference type="GO" id="GO:0004252">
    <property type="term" value="F:serine-type endopeptidase activity"/>
    <property type="evidence" value="ECO:0007669"/>
    <property type="project" value="UniProtKB-UniRule"/>
</dbReference>
<dbReference type="EMBL" id="CP043661">
    <property type="protein sequence ID" value="QNE22711.1"/>
    <property type="molecule type" value="Genomic_DNA"/>
</dbReference>
<keyword evidence="4 6" id="KW-0378">Hydrolase</keyword>
<reference evidence="10 11" key="2">
    <citation type="journal article" date="2020" name="Microbiol. Resour. Announc.">
        <title>Antarctic desert soil bacteria exhibit high novel natural product potential, evaluated through long-read genome sequencing and comparative genomics.</title>
        <authorList>
            <person name="Benaud N."/>
            <person name="Edwards R.J."/>
            <person name="Amos T.G."/>
            <person name="D'Agostino P.M."/>
            <person name="Gutierrez-Chavez C."/>
            <person name="Montgomery K."/>
            <person name="Nicetic I."/>
            <person name="Ferrari B.C."/>
        </authorList>
    </citation>
    <scope>NUCLEOTIDE SEQUENCE [LARGE SCALE GENOMIC DNA]</scope>
    <source>
        <strain evidence="10 11">SPB151</strain>
    </source>
</reference>
<dbReference type="Proteomes" id="UP000515563">
    <property type="component" value="Chromosome"/>
</dbReference>
<accession>A0A7G6X8Z6</accession>
<dbReference type="Gene3D" id="3.40.50.200">
    <property type="entry name" value="Peptidase S8/S53 domain"/>
    <property type="match status" value="1"/>
</dbReference>
<dbReference type="PANTHER" id="PTHR43806:SF11">
    <property type="entry name" value="CEREVISIN-RELATED"/>
    <property type="match status" value="1"/>
</dbReference>
<dbReference type="PROSITE" id="PS00138">
    <property type="entry name" value="SUBTILASE_SER"/>
    <property type="match status" value="1"/>
</dbReference>
<evidence type="ECO:0000256" key="1">
    <source>
        <dbReference type="ARBA" id="ARBA00011073"/>
    </source>
</evidence>
<dbReference type="PROSITE" id="PS51892">
    <property type="entry name" value="SUBTILASE"/>
    <property type="match status" value="1"/>
</dbReference>
<protein>
    <submittedName>
        <fullName evidence="10">S8 family serine peptidase</fullName>
    </submittedName>
</protein>
<feature type="domain" description="Peptidase S8/S53" evidence="8">
    <location>
        <begin position="14"/>
        <end position="262"/>
    </location>
</feature>
<evidence type="ECO:0000256" key="3">
    <source>
        <dbReference type="ARBA" id="ARBA00022729"/>
    </source>
</evidence>
<sequence length="808" mass="82982">MPQAWDLTKTAGAQTVAVLDTGIDAGHPDLAGRVLAGRNEIQPGTTPNDNNGHGTMTAGIIGANTNNGAGVAGVAWNVKILPVKVLDSSGSGPDSVIIAGINWAANNGARVINMSLGGDGDDSLLHDAVKAAVAKGVVVVAAAGNTGVNVPHFPASYPEVLSVAATDNNGALTSFSTQGDWVDIAAPGWNIISTGPRGLTPAGYLPYWTNSGTSFSAPMVAGVAALLRNKFPSYTPAQIMDRLKSTARDAGPRGLDPFYGAGILDAYNALGGAWAPEFWSAGPDGNDVPARATAITGSSITGATGIEGDVDWYKITSAAARSVAINVTSPTYDWLNRAQNFAPVVKVYDKDLQQIGGDEVASEPENPEPVTASVNVNLVAGDNYISVRNYNGSRDSRAYTVSYADSSAGPAAFDHTWVQNSSVPEYSTGVALSVKPVITSATDLSPASVIDSTVRLLNGKTGAVVPSTAEYAADTKQITITPTADLLDNTPYRISVSGVQETGGATGENFTSVFRTVDNAPGAVTGFDATGAYTTAALSWTLPGLTDLDQVVVRGAAGTTPPASPTAGTAYAAGATTSGTATGLANATSYAFSAWVKDRSGKYSATAATTQLIGSSTSLTADKSIIDFGGGVTLGGKVTRIDTHAALAGVPISLYGRDKNGTVWREITRKTTAADGTFSVVGYAPSVSTVFAWGYNGSADLLGSRTGNFTVEVRPTITSNVSPATIKLGATTNFYGYVRPQHAGSPVYLQRLSGSTWSTITSTKLNTTGNYAFAIKPTAKGTYTYRVVFQADADHATAVSPAKSFTVN</sequence>
<feature type="active site" description="Charge relay system" evidence="6">
    <location>
        <position position="214"/>
    </location>
</feature>
<dbReference type="InterPro" id="IPR032812">
    <property type="entry name" value="SbsA_Ig"/>
</dbReference>
<dbReference type="InterPro" id="IPR000209">
    <property type="entry name" value="Peptidase_S8/S53_dom"/>
</dbReference>
<keyword evidence="5 6" id="KW-0720">Serine protease</keyword>
<dbReference type="InterPro" id="IPR014755">
    <property type="entry name" value="Cu-Rt/internalin_Ig-like"/>
</dbReference>
<dbReference type="InterPro" id="IPR023828">
    <property type="entry name" value="Peptidase_S8_Ser-AS"/>
</dbReference>
<dbReference type="GO" id="GO:0006508">
    <property type="term" value="P:proteolysis"/>
    <property type="evidence" value="ECO:0007669"/>
    <property type="project" value="UniProtKB-KW"/>
</dbReference>
<keyword evidence="2 6" id="KW-0645">Protease</keyword>
<dbReference type="InterPro" id="IPR023827">
    <property type="entry name" value="Peptidase_S8_Asp-AS"/>
</dbReference>
<dbReference type="InterPro" id="IPR050131">
    <property type="entry name" value="Peptidase_S8_subtilisin-like"/>
</dbReference>
<dbReference type="PRINTS" id="PR00723">
    <property type="entry name" value="SUBTILISIN"/>
</dbReference>
<dbReference type="AlphaFoldDB" id="A0A7G6X8Z6"/>
<dbReference type="Pfam" id="PF13205">
    <property type="entry name" value="Big_5"/>
    <property type="match status" value="1"/>
</dbReference>
<proteinExistence type="inferred from homology"/>
<dbReference type="PANTHER" id="PTHR43806">
    <property type="entry name" value="PEPTIDASE S8"/>
    <property type="match status" value="1"/>
</dbReference>
<feature type="active site" description="Charge relay system" evidence="6">
    <location>
        <position position="53"/>
    </location>
</feature>
<evidence type="ECO:0000256" key="2">
    <source>
        <dbReference type="ARBA" id="ARBA00022670"/>
    </source>
</evidence>
<dbReference type="KEGG" id="kqi:F1D05_01010"/>
<dbReference type="PROSITE" id="PS00136">
    <property type="entry name" value="SUBTILASE_ASP"/>
    <property type="match status" value="1"/>
</dbReference>